<accession>A0ABW0X2Z0</accession>
<dbReference type="PANTHER" id="PTHR30055:SF148">
    <property type="entry name" value="TETR-FAMILY TRANSCRIPTIONAL REGULATOR"/>
    <property type="match status" value="1"/>
</dbReference>
<dbReference type="SUPFAM" id="SSF48498">
    <property type="entry name" value="Tetracyclin repressor-like, C-terminal domain"/>
    <property type="match status" value="1"/>
</dbReference>
<sequence length="190" mass="21228">MAILVAAFELLGEVGYAGLTIEGIATRAGCGKQTIYRWWPSKAHVLLEVLTVKADLYVTNADHGSYADDLRAFLGDTFRLGRQQRVVDILRVLMAEAQINEEFGELFRVAFLQRRRDALQVVLDRARARGDLPPRPTPSTVMDIVFGTLWYRLLATRQEMGDDLVEDLVATLTQAAQPPTDQEIDLGDPQ</sequence>
<evidence type="ECO:0000313" key="7">
    <source>
        <dbReference type="Proteomes" id="UP001595975"/>
    </source>
</evidence>
<dbReference type="Pfam" id="PF16859">
    <property type="entry name" value="TetR_C_11"/>
    <property type="match status" value="1"/>
</dbReference>
<evidence type="ECO:0000259" key="5">
    <source>
        <dbReference type="PROSITE" id="PS50977"/>
    </source>
</evidence>
<keyword evidence="2 4" id="KW-0238">DNA-binding</keyword>
<dbReference type="InterPro" id="IPR001647">
    <property type="entry name" value="HTH_TetR"/>
</dbReference>
<dbReference type="Proteomes" id="UP001595975">
    <property type="component" value="Unassembled WGS sequence"/>
</dbReference>
<evidence type="ECO:0000256" key="2">
    <source>
        <dbReference type="ARBA" id="ARBA00023125"/>
    </source>
</evidence>
<dbReference type="InterPro" id="IPR011075">
    <property type="entry name" value="TetR_C"/>
</dbReference>
<evidence type="ECO:0000256" key="3">
    <source>
        <dbReference type="ARBA" id="ARBA00023163"/>
    </source>
</evidence>
<feature type="domain" description="HTH tetR-type" evidence="5">
    <location>
        <begin position="1"/>
        <end position="57"/>
    </location>
</feature>
<name>A0ABW0X2Z0_9ACTN</name>
<comment type="caution">
    <text evidence="6">The sequence shown here is derived from an EMBL/GenBank/DDBJ whole genome shotgun (WGS) entry which is preliminary data.</text>
</comment>
<feature type="DNA-binding region" description="H-T-H motif" evidence="4">
    <location>
        <begin position="20"/>
        <end position="39"/>
    </location>
</feature>
<gene>
    <name evidence="6" type="ORF">ACFP3U_18250</name>
</gene>
<dbReference type="InterPro" id="IPR009057">
    <property type="entry name" value="Homeodomain-like_sf"/>
</dbReference>
<organism evidence="6 7">
    <name type="scientific">Kitasatospora misakiensis</name>
    <dbReference type="NCBI Taxonomy" id="67330"/>
    <lineage>
        <taxon>Bacteria</taxon>
        <taxon>Bacillati</taxon>
        <taxon>Actinomycetota</taxon>
        <taxon>Actinomycetes</taxon>
        <taxon>Kitasatosporales</taxon>
        <taxon>Streptomycetaceae</taxon>
        <taxon>Kitasatospora</taxon>
    </lineage>
</organism>
<dbReference type="InterPro" id="IPR050109">
    <property type="entry name" value="HTH-type_TetR-like_transc_reg"/>
</dbReference>
<dbReference type="EMBL" id="JBHSOF010000022">
    <property type="protein sequence ID" value="MFC5664918.1"/>
    <property type="molecule type" value="Genomic_DNA"/>
</dbReference>
<dbReference type="PRINTS" id="PR00455">
    <property type="entry name" value="HTHTETR"/>
</dbReference>
<dbReference type="Pfam" id="PF00440">
    <property type="entry name" value="TetR_N"/>
    <property type="match status" value="1"/>
</dbReference>
<keyword evidence="7" id="KW-1185">Reference proteome</keyword>
<reference evidence="7" key="1">
    <citation type="journal article" date="2019" name="Int. J. Syst. Evol. Microbiol.">
        <title>The Global Catalogue of Microorganisms (GCM) 10K type strain sequencing project: providing services to taxonomists for standard genome sequencing and annotation.</title>
        <authorList>
            <consortium name="The Broad Institute Genomics Platform"/>
            <consortium name="The Broad Institute Genome Sequencing Center for Infectious Disease"/>
            <person name="Wu L."/>
            <person name="Ma J."/>
        </authorList>
    </citation>
    <scope>NUCLEOTIDE SEQUENCE [LARGE SCALE GENOMIC DNA]</scope>
    <source>
        <strain evidence="7">CGMCC 4.1437</strain>
    </source>
</reference>
<proteinExistence type="predicted"/>
<dbReference type="PANTHER" id="PTHR30055">
    <property type="entry name" value="HTH-TYPE TRANSCRIPTIONAL REGULATOR RUTR"/>
    <property type="match status" value="1"/>
</dbReference>
<protein>
    <submittedName>
        <fullName evidence="6">TetR/AcrR family transcriptional regulator</fullName>
    </submittedName>
</protein>
<dbReference type="RefSeq" id="WP_380226609.1">
    <property type="nucleotide sequence ID" value="NZ_JBHSOF010000022.1"/>
</dbReference>
<dbReference type="SUPFAM" id="SSF46689">
    <property type="entry name" value="Homeodomain-like"/>
    <property type="match status" value="1"/>
</dbReference>
<evidence type="ECO:0000256" key="4">
    <source>
        <dbReference type="PROSITE-ProRule" id="PRU00335"/>
    </source>
</evidence>
<evidence type="ECO:0000256" key="1">
    <source>
        <dbReference type="ARBA" id="ARBA00023015"/>
    </source>
</evidence>
<evidence type="ECO:0000313" key="6">
    <source>
        <dbReference type="EMBL" id="MFC5664918.1"/>
    </source>
</evidence>
<keyword evidence="3" id="KW-0804">Transcription</keyword>
<dbReference type="PROSITE" id="PS50977">
    <property type="entry name" value="HTH_TETR_2"/>
    <property type="match status" value="1"/>
</dbReference>
<keyword evidence="1" id="KW-0805">Transcription regulation</keyword>
<dbReference type="InterPro" id="IPR036271">
    <property type="entry name" value="Tet_transcr_reg_TetR-rel_C_sf"/>
</dbReference>
<dbReference type="Gene3D" id="1.10.10.60">
    <property type="entry name" value="Homeodomain-like"/>
    <property type="match status" value="1"/>
</dbReference>
<dbReference type="Gene3D" id="1.10.357.10">
    <property type="entry name" value="Tetracycline Repressor, domain 2"/>
    <property type="match status" value="1"/>
</dbReference>